<comment type="similarity">
    <text evidence="2">Belongs to the MreD family.</text>
</comment>
<evidence type="ECO:0000256" key="2">
    <source>
        <dbReference type="ARBA" id="ARBA00007776"/>
    </source>
</evidence>
<evidence type="ECO:0000256" key="7">
    <source>
        <dbReference type="ARBA" id="ARBA00023136"/>
    </source>
</evidence>
<reference evidence="9 10" key="1">
    <citation type="submission" date="2019-08" db="EMBL/GenBank/DDBJ databases">
        <title>Genome sequencing of Paenibacillus faecis DSM 23593(T).</title>
        <authorList>
            <person name="Kook J.-K."/>
            <person name="Park S.-N."/>
            <person name="Lim Y.K."/>
        </authorList>
    </citation>
    <scope>NUCLEOTIDE SEQUENCE [LARGE SCALE GENOMIC DNA]</scope>
    <source>
        <strain evidence="9 10">DSM 23593</strain>
    </source>
</reference>
<dbReference type="Pfam" id="PF04093">
    <property type="entry name" value="MreD"/>
    <property type="match status" value="1"/>
</dbReference>
<evidence type="ECO:0000256" key="8">
    <source>
        <dbReference type="SAM" id="Phobius"/>
    </source>
</evidence>
<organism evidence="9 10">
    <name type="scientific">Paenibacillus faecis</name>
    <dbReference type="NCBI Taxonomy" id="862114"/>
    <lineage>
        <taxon>Bacteria</taxon>
        <taxon>Bacillati</taxon>
        <taxon>Bacillota</taxon>
        <taxon>Bacilli</taxon>
        <taxon>Bacillales</taxon>
        <taxon>Paenibacillaceae</taxon>
        <taxon>Paenibacillus</taxon>
    </lineage>
</organism>
<keyword evidence="6 8" id="KW-1133">Transmembrane helix</keyword>
<dbReference type="Gene3D" id="1.10.1760.20">
    <property type="match status" value="1"/>
</dbReference>
<dbReference type="Proteomes" id="UP000325218">
    <property type="component" value="Unassembled WGS sequence"/>
</dbReference>
<dbReference type="RefSeq" id="WP_148457298.1">
    <property type="nucleotide sequence ID" value="NZ_VSDO01000005.1"/>
</dbReference>
<evidence type="ECO:0000256" key="1">
    <source>
        <dbReference type="ARBA" id="ARBA00004651"/>
    </source>
</evidence>
<feature type="transmembrane region" description="Helical" evidence="8">
    <location>
        <begin position="7"/>
        <end position="27"/>
    </location>
</feature>
<comment type="caution">
    <text evidence="9">The sequence shown here is derived from an EMBL/GenBank/DDBJ whole genome shotgun (WGS) entry which is preliminary data.</text>
</comment>
<gene>
    <name evidence="9" type="primary">mreD</name>
    <name evidence="9" type="ORF">FRY98_25110</name>
</gene>
<evidence type="ECO:0000313" key="10">
    <source>
        <dbReference type="Proteomes" id="UP000325218"/>
    </source>
</evidence>
<dbReference type="GO" id="GO:0008360">
    <property type="term" value="P:regulation of cell shape"/>
    <property type="evidence" value="ECO:0007669"/>
    <property type="project" value="UniProtKB-KW"/>
</dbReference>
<evidence type="ECO:0000256" key="4">
    <source>
        <dbReference type="ARBA" id="ARBA00022692"/>
    </source>
</evidence>
<sequence>MNKRRTILILLLFVLFILEGTLLPWLIPEAWETRINPHLVYIAILFFSIYEDRHTGLILGLCFGLLHDVVFYGAMVGTYSFAMGLCGYLIGLLSRSKQTPLPLMLIFVITGSLLFDSIIFGTYSLFGVVHEPYSWAVMHHIIPNVFVQFLFALLIYVPLRKQLEIITKRRSPEEKA</sequence>
<dbReference type="OrthoDB" id="2678464at2"/>
<proteinExistence type="inferred from homology"/>
<evidence type="ECO:0000256" key="3">
    <source>
        <dbReference type="ARBA" id="ARBA00022475"/>
    </source>
</evidence>
<feature type="transmembrane region" description="Helical" evidence="8">
    <location>
        <begin position="141"/>
        <end position="159"/>
    </location>
</feature>
<keyword evidence="10" id="KW-1185">Reference proteome</keyword>
<protein>
    <submittedName>
        <fullName evidence="9">Rod shape-determining protein MreD</fullName>
    </submittedName>
</protein>
<evidence type="ECO:0000256" key="6">
    <source>
        <dbReference type="ARBA" id="ARBA00022989"/>
    </source>
</evidence>
<keyword evidence="7 8" id="KW-0472">Membrane</keyword>
<evidence type="ECO:0000313" key="9">
    <source>
        <dbReference type="EMBL" id="TYA11043.1"/>
    </source>
</evidence>
<feature type="transmembrane region" description="Helical" evidence="8">
    <location>
        <begin position="69"/>
        <end position="91"/>
    </location>
</feature>
<dbReference type="AlphaFoldDB" id="A0A5D0CLY3"/>
<dbReference type="EMBL" id="VSDO01000005">
    <property type="protein sequence ID" value="TYA11043.1"/>
    <property type="molecule type" value="Genomic_DNA"/>
</dbReference>
<feature type="transmembrane region" description="Helical" evidence="8">
    <location>
        <begin position="103"/>
        <end position="129"/>
    </location>
</feature>
<dbReference type="GO" id="GO:0005886">
    <property type="term" value="C:plasma membrane"/>
    <property type="evidence" value="ECO:0007669"/>
    <property type="project" value="UniProtKB-SubCell"/>
</dbReference>
<keyword evidence="3" id="KW-1003">Cell membrane</keyword>
<evidence type="ECO:0000256" key="5">
    <source>
        <dbReference type="ARBA" id="ARBA00022960"/>
    </source>
</evidence>
<dbReference type="InterPro" id="IPR007227">
    <property type="entry name" value="Cell_shape_determining_MreD"/>
</dbReference>
<comment type="subcellular location">
    <subcellularLocation>
        <location evidence="1">Cell membrane</location>
        <topology evidence="1">Multi-pass membrane protein</topology>
    </subcellularLocation>
</comment>
<accession>A0A5D0CLY3</accession>
<keyword evidence="4 8" id="KW-0812">Transmembrane</keyword>
<name>A0A5D0CLY3_9BACL</name>
<keyword evidence="5" id="KW-0133">Cell shape</keyword>
<dbReference type="NCBIfam" id="TIGR03426">
    <property type="entry name" value="shape_MreD"/>
    <property type="match status" value="1"/>
</dbReference>